<evidence type="ECO:0000256" key="2">
    <source>
        <dbReference type="ARBA" id="ARBA00022448"/>
    </source>
</evidence>
<reference evidence="9" key="1">
    <citation type="submission" date="2019-07" db="EMBL/GenBank/DDBJ databases">
        <title>FDA dAtabase for Regulatory Grade micrObial Sequences (FDA-ARGOS): Supporting development and validation of Infectious Disease Dx tests.</title>
        <authorList>
            <person name="Bachman M."/>
            <person name="Young C."/>
            <person name="Tallon L."/>
            <person name="Sadzewicz L."/>
            <person name="Vavikolanu K."/>
            <person name="Mehta A."/>
            <person name="Aluvathingal J."/>
            <person name="Nadendla S."/>
            <person name="Nandy P."/>
            <person name="Geyer C."/>
            <person name="Yan Y."/>
            <person name="Sichtig H."/>
        </authorList>
    </citation>
    <scope>NUCLEOTIDE SEQUENCE</scope>
    <source>
        <strain evidence="9">FDAARGOS_618</strain>
    </source>
</reference>
<feature type="transmembrane region" description="Helical" evidence="7">
    <location>
        <begin position="198"/>
        <end position="220"/>
    </location>
</feature>
<dbReference type="Pfam" id="PF00528">
    <property type="entry name" value="BPD_transp_1"/>
    <property type="match status" value="1"/>
</dbReference>
<dbReference type="EMBL" id="JABRWM010000006">
    <property type="protein sequence ID" value="NRF20328.1"/>
    <property type="molecule type" value="Genomic_DNA"/>
</dbReference>
<dbReference type="InterPro" id="IPR000515">
    <property type="entry name" value="MetI-like"/>
</dbReference>
<dbReference type="Proteomes" id="UP001155820">
    <property type="component" value="Unassembled WGS sequence"/>
</dbReference>
<sequence>MSISDTTASVDTQRAAGASVRLPYRAKVHFAQVAILVGFLGLWESGVRSALLDPFFFPAPSAIVLRVFEWVQTRELWTDLGITLLETVLSFVIGITAGTVLGVWLGLSKFASDVFQPFIKVFNAIPRVLLAPIFVIWFGIGLASKVALGVMIVLFIAFFNTYQGVREVNPVVLANARLLKASKLALLRHVYLPSATSFILSSLRVSVGMAVLGAVVAEYLGSSYGLGNRIGQAEGVMDATGVFAGLVILSVFVVVLDGLVDRLEKRLLVWRPASHPEHEA</sequence>
<proteinExistence type="inferred from homology"/>
<feature type="domain" description="ABC transmembrane type-1" evidence="8">
    <location>
        <begin position="76"/>
        <end position="260"/>
    </location>
</feature>
<protein>
    <submittedName>
        <fullName evidence="9">ABC transporter permease</fullName>
    </submittedName>
</protein>
<organism evidence="9 10">
    <name type="scientific">Agrobacterium pusense</name>
    <dbReference type="NCBI Taxonomy" id="648995"/>
    <lineage>
        <taxon>Bacteria</taxon>
        <taxon>Pseudomonadati</taxon>
        <taxon>Pseudomonadota</taxon>
        <taxon>Alphaproteobacteria</taxon>
        <taxon>Hyphomicrobiales</taxon>
        <taxon>Rhizobiaceae</taxon>
        <taxon>Rhizobium/Agrobacterium group</taxon>
        <taxon>Agrobacterium</taxon>
    </lineage>
</organism>
<dbReference type="CDD" id="cd06261">
    <property type="entry name" value="TM_PBP2"/>
    <property type="match status" value="1"/>
</dbReference>
<dbReference type="SUPFAM" id="SSF161098">
    <property type="entry name" value="MetI-like"/>
    <property type="match status" value="1"/>
</dbReference>
<dbReference type="GO" id="GO:0055085">
    <property type="term" value="P:transmembrane transport"/>
    <property type="evidence" value="ECO:0007669"/>
    <property type="project" value="InterPro"/>
</dbReference>
<dbReference type="InterPro" id="IPR035906">
    <property type="entry name" value="MetI-like_sf"/>
</dbReference>
<evidence type="ECO:0000256" key="6">
    <source>
        <dbReference type="ARBA" id="ARBA00023136"/>
    </source>
</evidence>
<name>A0AA44EL04_9HYPH</name>
<evidence type="ECO:0000313" key="9">
    <source>
        <dbReference type="EMBL" id="NRF20328.1"/>
    </source>
</evidence>
<feature type="transmembrane region" description="Helical" evidence="7">
    <location>
        <begin position="88"/>
        <end position="107"/>
    </location>
</feature>
<dbReference type="PROSITE" id="PS50928">
    <property type="entry name" value="ABC_TM1"/>
    <property type="match status" value="1"/>
</dbReference>
<dbReference type="RefSeq" id="WP_107339648.1">
    <property type="nucleotide sequence ID" value="NZ_CP121246.1"/>
</dbReference>
<keyword evidence="5 7" id="KW-1133">Transmembrane helix</keyword>
<feature type="transmembrane region" description="Helical" evidence="7">
    <location>
        <begin position="26"/>
        <end position="43"/>
    </location>
</feature>
<keyword evidence="3" id="KW-1003">Cell membrane</keyword>
<keyword evidence="4 7" id="KW-0812">Transmembrane</keyword>
<keyword evidence="10" id="KW-1185">Reference proteome</keyword>
<keyword evidence="6 7" id="KW-0472">Membrane</keyword>
<keyword evidence="2 7" id="KW-0813">Transport</keyword>
<accession>A0AA44EL04</accession>
<dbReference type="PANTHER" id="PTHR30151:SF20">
    <property type="entry name" value="ABC TRANSPORTER PERMEASE PROTEIN HI_0355-RELATED"/>
    <property type="match status" value="1"/>
</dbReference>
<evidence type="ECO:0000259" key="8">
    <source>
        <dbReference type="PROSITE" id="PS50928"/>
    </source>
</evidence>
<evidence type="ECO:0000256" key="3">
    <source>
        <dbReference type="ARBA" id="ARBA00022475"/>
    </source>
</evidence>
<evidence type="ECO:0000256" key="4">
    <source>
        <dbReference type="ARBA" id="ARBA00022692"/>
    </source>
</evidence>
<dbReference type="AlphaFoldDB" id="A0AA44EL04"/>
<feature type="transmembrane region" description="Helical" evidence="7">
    <location>
        <begin position="241"/>
        <end position="260"/>
    </location>
</feature>
<evidence type="ECO:0000256" key="7">
    <source>
        <dbReference type="RuleBase" id="RU363032"/>
    </source>
</evidence>
<evidence type="ECO:0000256" key="1">
    <source>
        <dbReference type="ARBA" id="ARBA00004651"/>
    </source>
</evidence>
<evidence type="ECO:0000256" key="5">
    <source>
        <dbReference type="ARBA" id="ARBA00022989"/>
    </source>
</evidence>
<comment type="similarity">
    <text evidence="7">Belongs to the binding-protein-dependent transport system permease family.</text>
</comment>
<gene>
    <name evidence="9" type="ORF">FOB26_14780</name>
</gene>
<feature type="transmembrane region" description="Helical" evidence="7">
    <location>
        <begin position="128"/>
        <end position="159"/>
    </location>
</feature>
<comment type="caution">
    <text evidence="9">The sequence shown here is derived from an EMBL/GenBank/DDBJ whole genome shotgun (WGS) entry which is preliminary data.</text>
</comment>
<dbReference type="GO" id="GO:0005886">
    <property type="term" value="C:plasma membrane"/>
    <property type="evidence" value="ECO:0007669"/>
    <property type="project" value="UniProtKB-SubCell"/>
</dbReference>
<dbReference type="PANTHER" id="PTHR30151">
    <property type="entry name" value="ALKANE SULFONATE ABC TRANSPORTER-RELATED, MEMBRANE SUBUNIT"/>
    <property type="match status" value="1"/>
</dbReference>
<comment type="subcellular location">
    <subcellularLocation>
        <location evidence="1 7">Cell membrane</location>
        <topology evidence="1 7">Multi-pass membrane protein</topology>
    </subcellularLocation>
</comment>
<dbReference type="Gene3D" id="1.10.3720.10">
    <property type="entry name" value="MetI-like"/>
    <property type="match status" value="1"/>
</dbReference>
<evidence type="ECO:0000313" key="10">
    <source>
        <dbReference type="Proteomes" id="UP001155820"/>
    </source>
</evidence>